<sequence length="186" mass="20822">MPAMFLTMHTRRITMLLAAALLATGARADLRPQGMFVQAGAGEDSARALSVGAVWPWSWQRQVRGGRLEGITEAYVSRWSVKDGGRRAGFTHVGVVPLLRYRFEKGRSPWFVEAGIGLTYMDRTYRTSEKQFSTHFNFADVLGAGRNFGEGQRQEVSLRLTHFSNGGLKHPNPGMNLVRLRYGVMF</sequence>
<organism evidence="4 5">
    <name type="scientific">Ramlibacter lithotrophicus</name>
    <dbReference type="NCBI Taxonomy" id="2606681"/>
    <lineage>
        <taxon>Bacteria</taxon>
        <taxon>Pseudomonadati</taxon>
        <taxon>Pseudomonadota</taxon>
        <taxon>Betaproteobacteria</taxon>
        <taxon>Burkholderiales</taxon>
        <taxon>Comamonadaceae</taxon>
        <taxon>Ramlibacter</taxon>
    </lineage>
</organism>
<dbReference type="EMBL" id="VTOX01000004">
    <property type="protein sequence ID" value="NKE66762.1"/>
    <property type="molecule type" value="Genomic_DNA"/>
</dbReference>
<protein>
    <recommendedName>
        <fullName evidence="1">Lipid A deacylase</fullName>
        <ecNumber evidence="1">3.1.1.77</ecNumber>
    </recommendedName>
    <alternativeName>
        <fullName evidence="1">LPS 3-O-deacylase</fullName>
    </alternativeName>
    <alternativeName>
        <fullName evidence="1">Outer membrane enzyme</fullName>
    </alternativeName>
</protein>
<dbReference type="InterPro" id="IPR011250">
    <property type="entry name" value="OMP/PagP_B-barrel"/>
</dbReference>
<accession>A0A7X6DGJ6</accession>
<dbReference type="GO" id="GO:0009279">
    <property type="term" value="C:cell outer membrane"/>
    <property type="evidence" value="ECO:0007669"/>
    <property type="project" value="UniProtKB-SubCell"/>
</dbReference>
<dbReference type="Gene3D" id="2.40.160.20">
    <property type="match status" value="1"/>
</dbReference>
<comment type="subunit">
    <text evidence="1">Homodimer.</text>
</comment>
<dbReference type="Pfam" id="PF09411">
    <property type="entry name" value="PagL"/>
    <property type="match status" value="1"/>
</dbReference>
<evidence type="ECO:0000256" key="2">
    <source>
        <dbReference type="PIRSR" id="PIRSR029681-2"/>
    </source>
</evidence>
<dbReference type="GO" id="GO:0050528">
    <property type="term" value="F:acyloxyacyl hydrolase activity"/>
    <property type="evidence" value="ECO:0007669"/>
    <property type="project" value="UniProtKB-EC"/>
</dbReference>
<name>A0A7X6DGJ6_9BURK</name>
<keyword evidence="5" id="KW-1185">Reference proteome</keyword>
<evidence type="ECO:0000256" key="3">
    <source>
        <dbReference type="SAM" id="SignalP"/>
    </source>
</evidence>
<comment type="function">
    <text evidence="1">Has lipid A 3-O-deacylase activity. Hydrolyzes the ester bond at the 3 position of lipid A, a bioactive component of lipopolysaccharide (LPS), thereby releasing the primary fatty acyl moiety.</text>
</comment>
<dbReference type="SUPFAM" id="SSF56925">
    <property type="entry name" value="OMPA-like"/>
    <property type="match status" value="1"/>
</dbReference>
<comment type="caution">
    <text evidence="4">The sequence shown here is derived from an EMBL/GenBank/DDBJ whole genome shotgun (WGS) entry which is preliminary data.</text>
</comment>
<feature type="chain" id="PRO_5030703236" description="Lipid A deacylase" evidence="3">
    <location>
        <begin position="29"/>
        <end position="186"/>
    </location>
</feature>
<keyword evidence="1 4" id="KW-0378">Hydrolase</keyword>
<comment type="catalytic activity">
    <reaction evidence="1">
        <text>a 3-(acyloxy)acyl derivative of bacterial toxin + H2O = a 3-hydroxyacyl derivative of bacterial toxin + a fatty acid + H(+)</text>
        <dbReference type="Rhea" id="RHEA:12032"/>
        <dbReference type="ChEBI" id="CHEBI:15377"/>
        <dbReference type="ChEBI" id="CHEBI:15378"/>
        <dbReference type="ChEBI" id="CHEBI:28868"/>
        <dbReference type="ChEBI" id="CHEBI:136853"/>
        <dbReference type="ChEBI" id="CHEBI:140675"/>
        <dbReference type="EC" id="3.1.1.77"/>
    </reaction>
</comment>
<gene>
    <name evidence="4" type="ORF">RAMLITH_13090</name>
</gene>
<keyword evidence="3" id="KW-0732">Signal</keyword>
<keyword evidence="1" id="KW-0472">Membrane</keyword>
<dbReference type="EC" id="3.1.1.77" evidence="1"/>
<dbReference type="Proteomes" id="UP000521868">
    <property type="component" value="Unassembled WGS sequence"/>
</dbReference>
<dbReference type="AlphaFoldDB" id="A0A7X6DGJ6"/>
<dbReference type="PIRSF" id="PIRSF029681">
    <property type="entry name" value="PagL"/>
    <property type="match status" value="1"/>
</dbReference>
<evidence type="ECO:0000313" key="4">
    <source>
        <dbReference type="EMBL" id="NKE66762.1"/>
    </source>
</evidence>
<evidence type="ECO:0000313" key="5">
    <source>
        <dbReference type="Proteomes" id="UP000521868"/>
    </source>
</evidence>
<comment type="subcellular location">
    <subcellularLocation>
        <location evidence="1">Cell outer membrane</location>
        <topology evidence="1">Multi-pass membrane protein</topology>
    </subcellularLocation>
</comment>
<proteinExistence type="inferred from homology"/>
<keyword evidence="1" id="KW-0998">Cell outer membrane</keyword>
<reference evidence="4 5" key="1">
    <citation type="journal article" date="2020" name="Nature">
        <title>Bacterial chemolithoautotrophy via manganese oxidation.</title>
        <authorList>
            <person name="Yu H."/>
            <person name="Leadbetter J.R."/>
        </authorList>
    </citation>
    <scope>NUCLEOTIDE SEQUENCE [LARGE SCALE GENOMIC DNA]</scope>
    <source>
        <strain evidence="4 5">RBP-1</strain>
    </source>
</reference>
<evidence type="ECO:0000256" key="1">
    <source>
        <dbReference type="PIRNR" id="PIRNR029681"/>
    </source>
</evidence>
<comment type="similarity">
    <text evidence="1">Belongs to the PagL family.</text>
</comment>
<feature type="signal peptide" evidence="3">
    <location>
        <begin position="1"/>
        <end position="28"/>
    </location>
</feature>
<feature type="site" description="Critical for activity" evidence="2">
    <location>
        <position position="165"/>
    </location>
</feature>
<dbReference type="InterPro" id="IPR018550">
    <property type="entry name" value="Lipid-A_deacylase-rel"/>
</dbReference>